<dbReference type="InterPro" id="IPR037274">
    <property type="entry name" value="Znf_CHY_sf"/>
</dbReference>
<dbReference type="EMBL" id="CP129118">
    <property type="protein sequence ID" value="WOV87740.1"/>
    <property type="molecule type" value="Genomic_DNA"/>
</dbReference>
<dbReference type="PROSITE" id="PS51266">
    <property type="entry name" value="ZF_CHY"/>
    <property type="match status" value="1"/>
</dbReference>
<evidence type="ECO:0000313" key="6">
    <source>
        <dbReference type="Proteomes" id="UP001303902"/>
    </source>
</evidence>
<name>A0ABZ0L6J1_9BACL</name>
<dbReference type="InterPro" id="IPR052604">
    <property type="entry name" value="Mito_Tim_assembly_helper"/>
</dbReference>
<evidence type="ECO:0000256" key="1">
    <source>
        <dbReference type="ARBA" id="ARBA00022723"/>
    </source>
</evidence>
<dbReference type="Proteomes" id="UP001303902">
    <property type="component" value="Chromosome"/>
</dbReference>
<dbReference type="PIRSF" id="PIRSF017292">
    <property type="entry name" value="UCP017292_Znf_CHY"/>
    <property type="match status" value="1"/>
</dbReference>
<dbReference type="PANTHER" id="PTHR28082:SF1">
    <property type="entry name" value="HELPER OF TIM PROTEIN 13"/>
    <property type="match status" value="1"/>
</dbReference>
<dbReference type="RefSeq" id="WP_317968132.1">
    <property type="nucleotide sequence ID" value="NZ_CP129118.1"/>
</dbReference>
<sequence length="109" mass="12386">MNCKGHEVKGSVIDNETRCRHYHSTLDIIAIKFYCCGEYFPCFECHEEAGCGNPAVWPKENFQEKAILCGACGHELTVDDYLVCKSECPKCRANFNPGCELHRELYFAV</sequence>
<keyword evidence="3" id="KW-0862">Zinc</keyword>
<keyword evidence="1" id="KW-0479">Metal-binding</keyword>
<keyword evidence="2" id="KW-0863">Zinc-finger</keyword>
<dbReference type="InterPro" id="IPR008913">
    <property type="entry name" value="Znf_CHY"/>
</dbReference>
<feature type="domain" description="CHY-type" evidence="4">
    <location>
        <begin position="12"/>
        <end position="90"/>
    </location>
</feature>
<evidence type="ECO:0000313" key="5">
    <source>
        <dbReference type="EMBL" id="WOV87740.1"/>
    </source>
</evidence>
<evidence type="ECO:0000256" key="3">
    <source>
        <dbReference type="ARBA" id="ARBA00022833"/>
    </source>
</evidence>
<dbReference type="SUPFAM" id="SSF161219">
    <property type="entry name" value="CHY zinc finger-like"/>
    <property type="match status" value="1"/>
</dbReference>
<proteinExistence type="predicted"/>
<organism evidence="5 6">
    <name type="scientific">Sporosarcina oncorhynchi</name>
    <dbReference type="NCBI Taxonomy" id="3056444"/>
    <lineage>
        <taxon>Bacteria</taxon>
        <taxon>Bacillati</taxon>
        <taxon>Bacillota</taxon>
        <taxon>Bacilli</taxon>
        <taxon>Bacillales</taxon>
        <taxon>Caryophanaceae</taxon>
        <taxon>Sporosarcina</taxon>
    </lineage>
</organism>
<accession>A0ABZ0L6J1</accession>
<protein>
    <submittedName>
        <fullName evidence="5">CHY zinc finger protein</fullName>
    </submittedName>
</protein>
<dbReference type="InterPro" id="IPR016694">
    <property type="entry name" value="UCP017292"/>
</dbReference>
<evidence type="ECO:0000256" key="2">
    <source>
        <dbReference type="ARBA" id="ARBA00022771"/>
    </source>
</evidence>
<keyword evidence="6" id="KW-1185">Reference proteome</keyword>
<evidence type="ECO:0000259" key="4">
    <source>
        <dbReference type="PROSITE" id="PS51266"/>
    </source>
</evidence>
<reference evidence="5 6" key="1">
    <citation type="submission" date="2023-06" db="EMBL/GenBank/DDBJ databases">
        <title>Sporosarcina sp. nov., isolated from Korean tranditional fermented seafood 'Jeotgal'.</title>
        <authorList>
            <person name="Yang A.I."/>
            <person name="Shin N.-R."/>
        </authorList>
    </citation>
    <scope>NUCLEOTIDE SEQUENCE [LARGE SCALE GENOMIC DNA]</scope>
    <source>
        <strain evidence="5 6">T2O-4</strain>
    </source>
</reference>
<gene>
    <name evidence="5" type="ORF">QWT69_01060</name>
</gene>
<dbReference type="Pfam" id="PF05495">
    <property type="entry name" value="zf-CHY"/>
    <property type="match status" value="1"/>
</dbReference>
<dbReference type="PANTHER" id="PTHR28082">
    <property type="entry name" value="ZINC FINGER PROTEIN"/>
    <property type="match status" value="1"/>
</dbReference>